<comment type="subcellular location">
    <subcellularLocation>
        <location evidence="1">Membrane</location>
        <topology evidence="1">Multi-pass membrane protein</topology>
    </subcellularLocation>
</comment>
<proteinExistence type="predicted"/>
<dbReference type="PANTHER" id="PTHR43077:SF5">
    <property type="entry name" value="PHAGE INFECTION PROTEIN"/>
    <property type="match status" value="1"/>
</dbReference>
<dbReference type="InterPro" id="IPR051328">
    <property type="entry name" value="T7SS_ABC-Transporter"/>
</dbReference>
<evidence type="ECO:0000256" key="3">
    <source>
        <dbReference type="ARBA" id="ARBA00022989"/>
    </source>
</evidence>
<dbReference type="RefSeq" id="WP_227562908.1">
    <property type="nucleotide sequence ID" value="NZ_CP101989.1"/>
</dbReference>
<dbReference type="EMBL" id="CP101989">
    <property type="protein sequence ID" value="UUI66858.1"/>
    <property type="molecule type" value="Genomic_DNA"/>
</dbReference>
<feature type="transmembrane region" description="Helical" evidence="5">
    <location>
        <begin position="21"/>
        <end position="41"/>
    </location>
</feature>
<dbReference type="Pfam" id="PF12698">
    <property type="entry name" value="ABC2_membrane_3"/>
    <property type="match status" value="1"/>
</dbReference>
<feature type="transmembrane region" description="Helical" evidence="5">
    <location>
        <begin position="604"/>
        <end position="623"/>
    </location>
</feature>
<evidence type="ECO:0000313" key="7">
    <source>
        <dbReference type="EMBL" id="UUI66858.1"/>
    </source>
</evidence>
<dbReference type="InterPro" id="IPR017500">
    <property type="entry name" value="Phage_infect_YhgE_N"/>
</dbReference>
<keyword evidence="8" id="KW-1185">Reference proteome</keyword>
<dbReference type="InterPro" id="IPR013525">
    <property type="entry name" value="ABC2_TM"/>
</dbReference>
<evidence type="ECO:0000256" key="4">
    <source>
        <dbReference type="ARBA" id="ARBA00023136"/>
    </source>
</evidence>
<evidence type="ECO:0000313" key="8">
    <source>
        <dbReference type="Proteomes" id="UP001317322"/>
    </source>
</evidence>
<keyword evidence="2 5" id="KW-0812">Transmembrane</keyword>
<dbReference type="InterPro" id="IPR017501">
    <property type="entry name" value="Phage_infect_YhgE_C"/>
</dbReference>
<evidence type="ECO:0000256" key="2">
    <source>
        <dbReference type="ARBA" id="ARBA00022692"/>
    </source>
</evidence>
<dbReference type="NCBIfam" id="TIGR03061">
    <property type="entry name" value="pip_yhgE_Nterm"/>
    <property type="match status" value="1"/>
</dbReference>
<sequence length="697" mass="71746">MISLRLAATELRRLAAGTLPKLALAAFVIIPSLYSGLYLFANEDPYGRLDEVPAALVVTDEGATTTDEGDGSTRRVDYGQDVADRLLDGDAGFHWIRTTQADAEAGVRTGRFDAALIVGPSFSADLVSPAEYRPRQASLTLVTNDANNYLSATIADTIAGDVRDAIATEVGTEAADRFLQGFGSIHTNLADAVQGADRLVAGTAQLSTGASELVGGTDRLAQGAAETSSGASALASGAQALPPAVQELTAGARQLASGLHTLRDRTSSLPADTRRLADGAQQVAAGDAEVARLGREAATLARDVADQAVRDRGPLDGRLAELVAAGRLTEEEAAELAGLATDVTDEVTAAADRLDQASQELDRLAAGSAEVAAGAQELADAAPALTQGIAAAATGADELAAGAGRLKHAARTLVTDLGTLADGTAQVSQGADEVAAGSVTLADGTTQVASGVTELRDGLQRGLGAIPDLDQETERATARTIGDPVRVAKDQLAPAGSYGAGLAPFFMALATWIGGYVLFLLVRPMSQRALAAGAPAWQTAVGGWLPAAVLGAAQVAVMTTLVAFALDIRPVHGGWTVVLLLLASGAFVAILQALNVWWGVVGEFLGLVLMLVQLVTAGGTFPWQTIPEPLLSVHRLLPMSYTVEGLRQTLYGGDLAIAARDAGVLAAVLVAALLATTWAAHRRRTWTPQRLQPELVL</sequence>
<feature type="transmembrane region" description="Helical" evidence="5">
    <location>
        <begin position="543"/>
        <end position="566"/>
    </location>
</feature>
<name>A0ABY5KAQ4_9CELL</name>
<accession>A0ABY5KAQ4</accession>
<protein>
    <submittedName>
        <fullName evidence="7">YhgE/Pip domain-containing protein</fullName>
    </submittedName>
</protein>
<dbReference type="SUPFAM" id="SSF58104">
    <property type="entry name" value="Methyl-accepting chemotaxis protein (MCP) signaling domain"/>
    <property type="match status" value="1"/>
</dbReference>
<dbReference type="NCBIfam" id="TIGR03057">
    <property type="entry name" value="xxxLxxG_by_4"/>
    <property type="match status" value="1"/>
</dbReference>
<dbReference type="Proteomes" id="UP001317322">
    <property type="component" value="Chromosome"/>
</dbReference>
<keyword evidence="3 5" id="KW-1133">Transmembrane helix</keyword>
<gene>
    <name evidence="7" type="ORF">NP075_09200</name>
</gene>
<dbReference type="NCBIfam" id="TIGR03062">
    <property type="entry name" value="pip_yhgE_Cterm"/>
    <property type="match status" value="1"/>
</dbReference>
<evidence type="ECO:0000256" key="5">
    <source>
        <dbReference type="SAM" id="Phobius"/>
    </source>
</evidence>
<feature type="domain" description="ABC-2 type transporter transmembrane" evidence="6">
    <location>
        <begin position="494"/>
        <end position="676"/>
    </location>
</feature>
<feature type="transmembrane region" description="Helical" evidence="5">
    <location>
        <begin position="662"/>
        <end position="680"/>
    </location>
</feature>
<feature type="transmembrane region" description="Helical" evidence="5">
    <location>
        <begin position="498"/>
        <end position="522"/>
    </location>
</feature>
<reference evidence="7 8" key="1">
    <citation type="submission" date="2022-07" db="EMBL/GenBank/DDBJ databases">
        <title>Novel species in genus cellulomonas.</title>
        <authorList>
            <person name="Ye L."/>
        </authorList>
    </citation>
    <scope>NUCLEOTIDE SEQUENCE [LARGE SCALE GENOMIC DNA]</scope>
    <source>
        <strain evidence="8">zg-Y908</strain>
    </source>
</reference>
<dbReference type="InterPro" id="IPR023908">
    <property type="entry name" value="xxxLxxG_rpt"/>
</dbReference>
<feature type="transmembrane region" description="Helical" evidence="5">
    <location>
        <begin position="572"/>
        <end position="597"/>
    </location>
</feature>
<organism evidence="7 8">
    <name type="scientific">Cellulomonas wangsupingiae</name>
    <dbReference type="NCBI Taxonomy" id="2968085"/>
    <lineage>
        <taxon>Bacteria</taxon>
        <taxon>Bacillati</taxon>
        <taxon>Actinomycetota</taxon>
        <taxon>Actinomycetes</taxon>
        <taxon>Micrococcales</taxon>
        <taxon>Cellulomonadaceae</taxon>
        <taxon>Cellulomonas</taxon>
    </lineage>
</organism>
<evidence type="ECO:0000256" key="1">
    <source>
        <dbReference type="ARBA" id="ARBA00004141"/>
    </source>
</evidence>
<dbReference type="PANTHER" id="PTHR43077">
    <property type="entry name" value="TRANSPORT PERMEASE YVFS-RELATED"/>
    <property type="match status" value="1"/>
</dbReference>
<keyword evidence="4 5" id="KW-0472">Membrane</keyword>
<dbReference type="Gene3D" id="1.10.287.950">
    <property type="entry name" value="Methyl-accepting chemotaxis protein"/>
    <property type="match status" value="2"/>
</dbReference>
<evidence type="ECO:0000259" key="6">
    <source>
        <dbReference type="Pfam" id="PF12698"/>
    </source>
</evidence>